<feature type="transmembrane region" description="Helical" evidence="10">
    <location>
        <begin position="200"/>
        <end position="219"/>
    </location>
</feature>
<name>A0A7W3WR40_9ACTN</name>
<protein>
    <recommendedName>
        <fullName evidence="2">histidine kinase</fullName>
        <ecNumber evidence="2">2.7.13.3</ecNumber>
    </recommendedName>
</protein>
<reference evidence="12" key="2">
    <citation type="journal article" name="Syst. Appl. Microbiol.">
        <title>Streptomyces alkaliterrae sp. nov., isolated from an alkaline soil, and emended descriptions of Streptomyces alkaliphilus, Streptomyces calidiresistens and Streptomyces durbertensis.</title>
        <authorList>
            <person name="Swiecimska M."/>
            <person name="Golinska P."/>
            <person name="Nouioui I."/>
            <person name="Wypij M."/>
            <person name="Rai M."/>
            <person name="Sangal V."/>
            <person name="Goodfellow M."/>
        </authorList>
    </citation>
    <scope>NUCLEOTIDE SEQUENCE</scope>
    <source>
        <strain evidence="12">OF3</strain>
        <strain evidence="13">OF8</strain>
    </source>
</reference>
<dbReference type="RefSeq" id="WP_181355708.1">
    <property type="nucleotide sequence ID" value="NZ_JABJWZ010000510.1"/>
</dbReference>
<comment type="catalytic activity">
    <reaction evidence="1">
        <text>ATP + protein L-histidine = ADP + protein N-phospho-L-histidine.</text>
        <dbReference type="EC" id="2.7.13.3"/>
    </reaction>
</comment>
<evidence type="ECO:0000256" key="5">
    <source>
        <dbReference type="ARBA" id="ARBA00022741"/>
    </source>
</evidence>
<evidence type="ECO:0000313" key="14">
    <source>
        <dbReference type="Proteomes" id="UP000517765"/>
    </source>
</evidence>
<reference evidence="14 15" key="1">
    <citation type="submission" date="2020-05" db="EMBL/GenBank/DDBJ databases">
        <title>Classification of alakaliphilic streptomycetes isolated from an alkaline soil next to Lonar Crater, India and a proposal for the recognition of Streptomyces alkaliterrae sp. nov.</title>
        <authorList>
            <person name="Golinska P."/>
        </authorList>
    </citation>
    <scope>NUCLEOTIDE SEQUENCE [LARGE SCALE GENOMIC DNA]</scope>
    <source>
        <strain evidence="15">OF3</strain>
        <strain evidence="14">OF8</strain>
    </source>
</reference>
<feature type="region of interest" description="Disordered" evidence="9">
    <location>
        <begin position="1"/>
        <end position="24"/>
    </location>
</feature>
<keyword evidence="10" id="KW-0472">Membrane</keyword>
<dbReference type="GO" id="GO:0046983">
    <property type="term" value="F:protein dimerization activity"/>
    <property type="evidence" value="ECO:0007669"/>
    <property type="project" value="InterPro"/>
</dbReference>
<evidence type="ECO:0000256" key="1">
    <source>
        <dbReference type="ARBA" id="ARBA00000085"/>
    </source>
</evidence>
<keyword evidence="5" id="KW-0547">Nucleotide-binding</keyword>
<dbReference type="PANTHER" id="PTHR24421:SF10">
    <property type="entry name" value="NITRATE_NITRITE SENSOR PROTEIN NARQ"/>
    <property type="match status" value="1"/>
</dbReference>
<dbReference type="InterPro" id="IPR011712">
    <property type="entry name" value="Sig_transdc_His_kin_sub3_dim/P"/>
</dbReference>
<evidence type="ECO:0000256" key="3">
    <source>
        <dbReference type="ARBA" id="ARBA00022553"/>
    </source>
</evidence>
<proteinExistence type="predicted"/>
<keyword evidence="10" id="KW-0812">Transmembrane</keyword>
<evidence type="ECO:0000256" key="2">
    <source>
        <dbReference type="ARBA" id="ARBA00012438"/>
    </source>
</evidence>
<dbReference type="Gene3D" id="3.30.565.10">
    <property type="entry name" value="Histidine kinase-like ATPase, C-terminal domain"/>
    <property type="match status" value="1"/>
</dbReference>
<dbReference type="Proteomes" id="UP000525686">
    <property type="component" value="Unassembled WGS sequence"/>
</dbReference>
<dbReference type="EMBL" id="JABJWZ010000510">
    <property type="protein sequence ID" value="MBB1256926.1"/>
    <property type="molecule type" value="Genomic_DNA"/>
</dbReference>
<evidence type="ECO:0000259" key="11">
    <source>
        <dbReference type="Pfam" id="PF07730"/>
    </source>
</evidence>
<feature type="domain" description="Signal transduction histidine kinase subgroup 3 dimerisation and phosphoacceptor" evidence="11">
    <location>
        <begin position="245"/>
        <end position="311"/>
    </location>
</feature>
<keyword evidence="3" id="KW-0597">Phosphoprotein</keyword>
<feature type="transmembrane region" description="Helical" evidence="10">
    <location>
        <begin position="103"/>
        <end position="120"/>
    </location>
</feature>
<dbReference type="AlphaFoldDB" id="A0A7W3WR40"/>
<organism evidence="12 15">
    <name type="scientific">Streptomyces alkaliterrae</name>
    <dbReference type="NCBI Taxonomy" id="2213162"/>
    <lineage>
        <taxon>Bacteria</taxon>
        <taxon>Bacillati</taxon>
        <taxon>Actinomycetota</taxon>
        <taxon>Actinomycetes</taxon>
        <taxon>Kitasatosporales</taxon>
        <taxon>Streptomycetaceae</taxon>
        <taxon>Streptomyces</taxon>
    </lineage>
</organism>
<keyword evidence="10" id="KW-1133">Transmembrane helix</keyword>
<keyword evidence="8" id="KW-0902">Two-component regulatory system</keyword>
<dbReference type="Gene3D" id="1.20.5.1930">
    <property type="match status" value="1"/>
</dbReference>
<dbReference type="CDD" id="cd16917">
    <property type="entry name" value="HATPase_UhpB-NarQ-NarX-like"/>
    <property type="match status" value="1"/>
</dbReference>
<dbReference type="InterPro" id="IPR036890">
    <property type="entry name" value="HATPase_C_sf"/>
</dbReference>
<evidence type="ECO:0000256" key="10">
    <source>
        <dbReference type="SAM" id="Phobius"/>
    </source>
</evidence>
<evidence type="ECO:0000256" key="8">
    <source>
        <dbReference type="ARBA" id="ARBA00023012"/>
    </source>
</evidence>
<dbReference type="InterPro" id="IPR050482">
    <property type="entry name" value="Sensor_HK_TwoCompSys"/>
</dbReference>
<feature type="transmembrane region" description="Helical" evidence="10">
    <location>
        <begin position="125"/>
        <end position="142"/>
    </location>
</feature>
<accession>A0A7W3WR40</accession>
<dbReference type="GO" id="GO:0005524">
    <property type="term" value="F:ATP binding"/>
    <property type="evidence" value="ECO:0007669"/>
    <property type="project" value="UniProtKB-KW"/>
</dbReference>
<dbReference type="Proteomes" id="UP000517765">
    <property type="component" value="Unassembled WGS sequence"/>
</dbReference>
<evidence type="ECO:0000256" key="4">
    <source>
        <dbReference type="ARBA" id="ARBA00022679"/>
    </source>
</evidence>
<evidence type="ECO:0000313" key="15">
    <source>
        <dbReference type="Proteomes" id="UP000525686"/>
    </source>
</evidence>
<dbReference type="EMBL" id="JABJXA010000070">
    <property type="protein sequence ID" value="MBB1259875.1"/>
    <property type="molecule type" value="Genomic_DNA"/>
</dbReference>
<feature type="compositionally biased region" description="Low complexity" evidence="9">
    <location>
        <begin position="7"/>
        <end position="18"/>
    </location>
</feature>
<feature type="transmembrane region" description="Helical" evidence="10">
    <location>
        <begin position="79"/>
        <end position="97"/>
    </location>
</feature>
<evidence type="ECO:0000256" key="6">
    <source>
        <dbReference type="ARBA" id="ARBA00022777"/>
    </source>
</evidence>
<keyword evidence="7" id="KW-0067">ATP-binding</keyword>
<gene>
    <name evidence="12" type="ORF">H3146_26825</name>
    <name evidence="13" type="ORF">H3147_13670</name>
</gene>
<evidence type="ECO:0000313" key="13">
    <source>
        <dbReference type="EMBL" id="MBB1259875.1"/>
    </source>
</evidence>
<feature type="transmembrane region" description="Helical" evidence="10">
    <location>
        <begin position="174"/>
        <end position="194"/>
    </location>
</feature>
<dbReference type="Pfam" id="PF07730">
    <property type="entry name" value="HisKA_3"/>
    <property type="match status" value="1"/>
</dbReference>
<dbReference type="GO" id="GO:0016020">
    <property type="term" value="C:membrane"/>
    <property type="evidence" value="ECO:0007669"/>
    <property type="project" value="InterPro"/>
</dbReference>
<evidence type="ECO:0000256" key="9">
    <source>
        <dbReference type="SAM" id="MobiDB-lite"/>
    </source>
</evidence>
<dbReference type="GO" id="GO:0000155">
    <property type="term" value="F:phosphorelay sensor kinase activity"/>
    <property type="evidence" value="ECO:0007669"/>
    <property type="project" value="InterPro"/>
</dbReference>
<sequence length="470" mass="49600">MDRTEGGPRAARAGRWAGVSEPSDPRTELAMVGDAWAAFRADLVEPIREFRPVARFGAARWPDRLPGPLRRAVRRLPQTAVVAAAVLVFCADFAARYTQGSGIPALLTSLVVVAPAVVLLTRPLMALWCSLGATVLVPALLAGGDPWWYGHVPGLAVHALVLVVVAWRSRPRTVVSLGVLTGMAAVVAAVMYPWQTPNAAATTISYGMLLLVVAGLRGWRDSRRKVVEQEAVVAEERSRRTLLEERTVIARELHDVVAHHMSVVAIQAEAAPYRVEDPPEELVRALGVIRENAVTALTELRRVLGVVRTDAESDGEPEAPQPTLADIGTLLANVRETGREARLVTTGAVRGLPPGVELSAYRIVQEALSNVLRHAPGAAACVELSYVLGGLGLRVVNDQPTGPAGPDARGSGQGLVGMRERTGLLGGELAAGETPEGGWAVEAFLPVAVASDGGLAVPEPTSVVLTKAAV</sequence>
<comment type="caution">
    <text evidence="12">The sequence shown here is derived from an EMBL/GenBank/DDBJ whole genome shotgun (WGS) entry which is preliminary data.</text>
</comment>
<keyword evidence="6 12" id="KW-0418">Kinase</keyword>
<evidence type="ECO:0000313" key="12">
    <source>
        <dbReference type="EMBL" id="MBB1256926.1"/>
    </source>
</evidence>
<dbReference type="SUPFAM" id="SSF55874">
    <property type="entry name" value="ATPase domain of HSP90 chaperone/DNA topoisomerase II/histidine kinase"/>
    <property type="match status" value="1"/>
</dbReference>
<dbReference type="EC" id="2.7.13.3" evidence="2"/>
<keyword evidence="4" id="KW-0808">Transferase</keyword>
<dbReference type="PANTHER" id="PTHR24421">
    <property type="entry name" value="NITRATE/NITRITE SENSOR PROTEIN NARX-RELATED"/>
    <property type="match status" value="1"/>
</dbReference>
<evidence type="ECO:0000256" key="7">
    <source>
        <dbReference type="ARBA" id="ARBA00022840"/>
    </source>
</evidence>
<feature type="transmembrane region" description="Helical" evidence="10">
    <location>
        <begin position="148"/>
        <end position="167"/>
    </location>
</feature>